<proteinExistence type="predicted"/>
<dbReference type="EMBL" id="CP042912">
    <property type="protein sequence ID" value="QEG20749.1"/>
    <property type="molecule type" value="Genomic_DNA"/>
</dbReference>
<keyword evidence="2" id="KW-1185">Reference proteome</keyword>
<evidence type="ECO:0000313" key="2">
    <source>
        <dbReference type="Proteomes" id="UP000322214"/>
    </source>
</evidence>
<protein>
    <recommendedName>
        <fullName evidence="3">TIGR02453 family protein</fullName>
    </recommendedName>
</protein>
<dbReference type="AlphaFoldDB" id="A0A5B9P5H2"/>
<dbReference type="RefSeq" id="WP_075085303.1">
    <property type="nucleotide sequence ID" value="NZ_CP042912.1"/>
</dbReference>
<dbReference type="Proteomes" id="UP000322214">
    <property type="component" value="Chromosome"/>
</dbReference>
<dbReference type="KEGG" id="mff:MFFC18_06000"/>
<evidence type="ECO:0008006" key="3">
    <source>
        <dbReference type="Google" id="ProtNLM"/>
    </source>
</evidence>
<dbReference type="InterPro" id="IPR012808">
    <property type="entry name" value="CHP02453"/>
</dbReference>
<dbReference type="STRING" id="980251.GCA_001642875_03101"/>
<dbReference type="Pfam" id="PF09365">
    <property type="entry name" value="DUF2461"/>
    <property type="match status" value="1"/>
</dbReference>
<reference evidence="1 2" key="1">
    <citation type="submission" date="2019-08" db="EMBL/GenBank/DDBJ databases">
        <title>Deep-cultivation of Planctomycetes and their phenomic and genomic characterization uncovers novel biology.</title>
        <authorList>
            <person name="Wiegand S."/>
            <person name="Jogler M."/>
            <person name="Boedeker C."/>
            <person name="Pinto D."/>
            <person name="Vollmers J."/>
            <person name="Rivas-Marin E."/>
            <person name="Kohn T."/>
            <person name="Peeters S.H."/>
            <person name="Heuer A."/>
            <person name="Rast P."/>
            <person name="Oberbeckmann S."/>
            <person name="Bunk B."/>
            <person name="Jeske O."/>
            <person name="Meyerdierks A."/>
            <person name="Storesund J.E."/>
            <person name="Kallscheuer N."/>
            <person name="Luecker S."/>
            <person name="Lage O.M."/>
            <person name="Pohl T."/>
            <person name="Merkel B.J."/>
            <person name="Hornburger P."/>
            <person name="Mueller R.-W."/>
            <person name="Bruemmer F."/>
            <person name="Labrenz M."/>
            <person name="Spormann A.M."/>
            <person name="Op den Camp H."/>
            <person name="Overmann J."/>
            <person name="Amann R."/>
            <person name="Jetten M.S.M."/>
            <person name="Mascher T."/>
            <person name="Medema M.H."/>
            <person name="Devos D.P."/>
            <person name="Kaster A.-K."/>
            <person name="Ovreas L."/>
            <person name="Rohde M."/>
            <person name="Galperin M.Y."/>
            <person name="Jogler C."/>
        </authorList>
    </citation>
    <scope>NUCLEOTIDE SEQUENCE [LARGE SCALE GENOMIC DNA]</scope>
    <source>
        <strain evidence="1 2">FC18</strain>
    </source>
</reference>
<dbReference type="OrthoDB" id="9794241at2"/>
<organism evidence="1 2">
    <name type="scientific">Mariniblastus fucicola</name>
    <dbReference type="NCBI Taxonomy" id="980251"/>
    <lineage>
        <taxon>Bacteria</taxon>
        <taxon>Pseudomonadati</taxon>
        <taxon>Planctomycetota</taxon>
        <taxon>Planctomycetia</taxon>
        <taxon>Pirellulales</taxon>
        <taxon>Pirellulaceae</taxon>
        <taxon>Mariniblastus</taxon>
    </lineage>
</organism>
<dbReference type="NCBIfam" id="TIGR02453">
    <property type="entry name" value="TIGR02453 family protein"/>
    <property type="match status" value="1"/>
</dbReference>
<dbReference type="PANTHER" id="PTHR36452:SF1">
    <property type="entry name" value="DUF2461 DOMAIN-CONTAINING PROTEIN"/>
    <property type="match status" value="1"/>
</dbReference>
<dbReference type="InterPro" id="IPR015996">
    <property type="entry name" value="UCP028451"/>
</dbReference>
<dbReference type="PANTHER" id="PTHR36452">
    <property type="entry name" value="CHROMOSOME 12, WHOLE GENOME SHOTGUN SEQUENCE"/>
    <property type="match status" value="1"/>
</dbReference>
<sequence>MADTFNGFPPGFFKFYKELVKNNERDWFNANKDRYLDHVVDPALAFITAIEPKLKKVSPYFTAVAKRSGGSLMRIYRDTRFSKNKQPYKTNLGIHFRHEMGKNVHAPGFYFHYSPTEVFLGAGIWHPDREPLKQIRTAIVEYDVRWKRAKGGKKFKECFELSGDTLKRPPRDFDPEHKLIEDLKRKDFIAVTQLKAADMKSPEIVDLTIDRFKRAKPLVTFLCDALHVPS</sequence>
<gene>
    <name evidence="1" type="ORF">MFFC18_06000</name>
</gene>
<dbReference type="PIRSF" id="PIRSF028451">
    <property type="entry name" value="UCP028451"/>
    <property type="match status" value="1"/>
</dbReference>
<evidence type="ECO:0000313" key="1">
    <source>
        <dbReference type="EMBL" id="QEG20749.1"/>
    </source>
</evidence>
<name>A0A5B9P5H2_9BACT</name>
<accession>A0A5B9P5H2</accession>